<protein>
    <submittedName>
        <fullName evidence="2">Uncharacterized protein</fullName>
    </submittedName>
</protein>
<evidence type="ECO:0000313" key="2">
    <source>
        <dbReference type="EMBL" id="KAF2705008.1"/>
    </source>
</evidence>
<name>A0A6G1JWU0_9PLEO</name>
<dbReference type="EMBL" id="MU005780">
    <property type="protein sequence ID" value="KAF2705008.1"/>
    <property type="molecule type" value="Genomic_DNA"/>
</dbReference>
<gene>
    <name evidence="2" type="ORF">K504DRAFT_440817</name>
</gene>
<dbReference type="Proteomes" id="UP000799428">
    <property type="component" value="Unassembled WGS sequence"/>
</dbReference>
<dbReference type="OrthoDB" id="288942at2759"/>
<evidence type="ECO:0000256" key="1">
    <source>
        <dbReference type="SAM" id="MobiDB-lite"/>
    </source>
</evidence>
<evidence type="ECO:0000313" key="3">
    <source>
        <dbReference type="Proteomes" id="UP000799428"/>
    </source>
</evidence>
<accession>A0A6G1JWU0</accession>
<feature type="region of interest" description="Disordered" evidence="1">
    <location>
        <begin position="22"/>
        <end position="46"/>
    </location>
</feature>
<keyword evidence="3" id="KW-1185">Reference proteome</keyword>
<organism evidence="2 3">
    <name type="scientific">Pleomassaria siparia CBS 279.74</name>
    <dbReference type="NCBI Taxonomy" id="1314801"/>
    <lineage>
        <taxon>Eukaryota</taxon>
        <taxon>Fungi</taxon>
        <taxon>Dikarya</taxon>
        <taxon>Ascomycota</taxon>
        <taxon>Pezizomycotina</taxon>
        <taxon>Dothideomycetes</taxon>
        <taxon>Pleosporomycetidae</taxon>
        <taxon>Pleosporales</taxon>
        <taxon>Pleomassariaceae</taxon>
        <taxon>Pleomassaria</taxon>
    </lineage>
</organism>
<dbReference type="AlphaFoldDB" id="A0A6G1JWU0"/>
<sequence length="333" mass="37911">MADQPSRGKGWLIRNRQRLFGNGDLASSSASQPQAPPLKPHTPIDYSNAHLQEQSPLFSTIPPEIRNRIFWLVLQEYDDPERPYKRNTYYTRPGCMGPPKIDTALLGTCKRVYTETKVVPLQSVEICYHLGHVQRASPASGSSSIPKMNSVGDLCTGELWSNIKRVRFTAQLYGLTASNIHHRLGHRDDQGSKIAMVGKVTNPEVVTISIRYQDWWWWESDRPLSITTTGWKDIKLPDTVRKVVMELETRDSEVKRKQLDTIIDGFFKFPNQCKYGREDGMEFTVSKKTGVQEWIWDGPTSYGDGLKFPHHPEGDTMGYVVKVLTWELSGGRD</sequence>
<reference evidence="2" key="1">
    <citation type="journal article" date="2020" name="Stud. Mycol.">
        <title>101 Dothideomycetes genomes: a test case for predicting lifestyles and emergence of pathogens.</title>
        <authorList>
            <person name="Haridas S."/>
            <person name="Albert R."/>
            <person name="Binder M."/>
            <person name="Bloem J."/>
            <person name="Labutti K."/>
            <person name="Salamov A."/>
            <person name="Andreopoulos B."/>
            <person name="Baker S."/>
            <person name="Barry K."/>
            <person name="Bills G."/>
            <person name="Bluhm B."/>
            <person name="Cannon C."/>
            <person name="Castanera R."/>
            <person name="Culley D."/>
            <person name="Daum C."/>
            <person name="Ezra D."/>
            <person name="Gonzalez J."/>
            <person name="Henrissat B."/>
            <person name="Kuo A."/>
            <person name="Liang C."/>
            <person name="Lipzen A."/>
            <person name="Lutzoni F."/>
            <person name="Magnuson J."/>
            <person name="Mondo S."/>
            <person name="Nolan M."/>
            <person name="Ohm R."/>
            <person name="Pangilinan J."/>
            <person name="Park H.-J."/>
            <person name="Ramirez L."/>
            <person name="Alfaro M."/>
            <person name="Sun H."/>
            <person name="Tritt A."/>
            <person name="Yoshinaga Y."/>
            <person name="Zwiers L.-H."/>
            <person name="Turgeon B."/>
            <person name="Goodwin S."/>
            <person name="Spatafora J."/>
            <person name="Crous P."/>
            <person name="Grigoriev I."/>
        </authorList>
    </citation>
    <scope>NUCLEOTIDE SEQUENCE</scope>
    <source>
        <strain evidence="2">CBS 279.74</strain>
    </source>
</reference>
<proteinExistence type="predicted"/>